<protein>
    <recommendedName>
        <fullName evidence="3">Pentapeptide repeat-containing protein</fullName>
    </recommendedName>
</protein>
<dbReference type="AlphaFoldDB" id="A0A238JW67"/>
<evidence type="ECO:0000313" key="2">
    <source>
        <dbReference type="Proteomes" id="UP000202922"/>
    </source>
</evidence>
<name>A0A238JW67_9RHOB</name>
<accession>A0A238JW67</accession>
<dbReference type="EMBL" id="FXYE01000001">
    <property type="protein sequence ID" value="SMX34890.1"/>
    <property type="molecule type" value="Genomic_DNA"/>
</dbReference>
<reference evidence="2" key="1">
    <citation type="submission" date="2017-05" db="EMBL/GenBank/DDBJ databases">
        <authorList>
            <person name="Rodrigo-Torres L."/>
            <person name="Arahal R. D."/>
            <person name="Lucena T."/>
        </authorList>
    </citation>
    <scope>NUCLEOTIDE SEQUENCE [LARGE SCALE GENOMIC DNA]</scope>
    <source>
        <strain evidence="2">CECT 8621</strain>
    </source>
</reference>
<dbReference type="Proteomes" id="UP000202922">
    <property type="component" value="Unassembled WGS sequence"/>
</dbReference>
<organism evidence="1 2">
    <name type="scientific">Actibacterium lipolyticum</name>
    <dbReference type="NCBI Taxonomy" id="1524263"/>
    <lineage>
        <taxon>Bacteria</taxon>
        <taxon>Pseudomonadati</taxon>
        <taxon>Pseudomonadota</taxon>
        <taxon>Alphaproteobacteria</taxon>
        <taxon>Rhodobacterales</taxon>
        <taxon>Roseobacteraceae</taxon>
        <taxon>Actibacterium</taxon>
    </lineage>
</organism>
<evidence type="ECO:0008006" key="3">
    <source>
        <dbReference type="Google" id="ProtNLM"/>
    </source>
</evidence>
<gene>
    <name evidence="1" type="ORF">COL8621_01543</name>
</gene>
<evidence type="ECO:0000313" key="1">
    <source>
        <dbReference type="EMBL" id="SMX34890.1"/>
    </source>
</evidence>
<sequence>MKRRIVPAFFVFYAHPFQAHKESIVKPVSLAPDCSRCAALCCITLAFDKSDHFALDKPAGVPCPNLNDQHLCEIHDRLEHEGFSGCVRYNCSGAGQRVTQEVFGGTSWHTDPSLLASYLDAFRIMRKLHDLLVVLEGAKHLPLSPEDQDVRNTLLNQLSPTESWTLESLISFDQGDLQSKANVFFKTLKRYITAR</sequence>
<keyword evidence="2" id="KW-1185">Reference proteome</keyword>
<proteinExistence type="predicted"/>